<accession>A0ABR2F3K0</accession>
<dbReference type="Proteomes" id="UP001472677">
    <property type="component" value="Unassembled WGS sequence"/>
</dbReference>
<evidence type="ECO:0000256" key="1">
    <source>
        <dbReference type="SAM" id="MobiDB-lite"/>
    </source>
</evidence>
<name>A0ABR2F3K0_9ROSI</name>
<feature type="region of interest" description="Disordered" evidence="1">
    <location>
        <begin position="28"/>
        <end position="48"/>
    </location>
</feature>
<feature type="compositionally biased region" description="Polar residues" evidence="1">
    <location>
        <begin position="29"/>
        <end position="40"/>
    </location>
</feature>
<sequence length="131" mass="14118">MSGDKSVTCSMNNGPVLSDHLRKHDSFGNLESSLVPNTGPTLPEDGFNESVPVVGVGPSANLDVSLEHDLSCGEDSHLKSFVLESVDDILRDQNRTRPLVENVPDSIGCGNENNITVSPELEMNESDLKEK</sequence>
<keyword evidence="3" id="KW-1185">Reference proteome</keyword>
<gene>
    <name evidence="2" type="ORF">V6N12_027663</name>
</gene>
<protein>
    <submittedName>
        <fullName evidence="2">Uncharacterized protein</fullName>
    </submittedName>
</protein>
<organism evidence="2 3">
    <name type="scientific">Hibiscus sabdariffa</name>
    <name type="common">roselle</name>
    <dbReference type="NCBI Taxonomy" id="183260"/>
    <lineage>
        <taxon>Eukaryota</taxon>
        <taxon>Viridiplantae</taxon>
        <taxon>Streptophyta</taxon>
        <taxon>Embryophyta</taxon>
        <taxon>Tracheophyta</taxon>
        <taxon>Spermatophyta</taxon>
        <taxon>Magnoliopsida</taxon>
        <taxon>eudicotyledons</taxon>
        <taxon>Gunneridae</taxon>
        <taxon>Pentapetalae</taxon>
        <taxon>rosids</taxon>
        <taxon>malvids</taxon>
        <taxon>Malvales</taxon>
        <taxon>Malvaceae</taxon>
        <taxon>Malvoideae</taxon>
        <taxon>Hibiscus</taxon>
    </lineage>
</organism>
<dbReference type="EMBL" id="JBBPBM010000008">
    <property type="protein sequence ID" value="KAK8571582.1"/>
    <property type="molecule type" value="Genomic_DNA"/>
</dbReference>
<reference evidence="2 3" key="1">
    <citation type="journal article" date="2024" name="G3 (Bethesda)">
        <title>Genome assembly of Hibiscus sabdariffa L. provides insights into metabolisms of medicinal natural products.</title>
        <authorList>
            <person name="Kim T."/>
        </authorList>
    </citation>
    <scope>NUCLEOTIDE SEQUENCE [LARGE SCALE GENOMIC DNA]</scope>
    <source>
        <strain evidence="2">TK-2024</strain>
        <tissue evidence="2">Old leaves</tissue>
    </source>
</reference>
<feature type="region of interest" description="Disordered" evidence="1">
    <location>
        <begin position="110"/>
        <end position="131"/>
    </location>
</feature>
<comment type="caution">
    <text evidence="2">The sequence shown here is derived from an EMBL/GenBank/DDBJ whole genome shotgun (WGS) entry which is preliminary data.</text>
</comment>
<evidence type="ECO:0000313" key="2">
    <source>
        <dbReference type="EMBL" id="KAK8571582.1"/>
    </source>
</evidence>
<proteinExistence type="predicted"/>
<evidence type="ECO:0000313" key="3">
    <source>
        <dbReference type="Proteomes" id="UP001472677"/>
    </source>
</evidence>